<sequence>MTLKEFVLKEDNHFVAMEYYNLIMNRTFLVLVTHEKLIALKVNGMVSIESGGNILANEMVKSLVVRGDLSNPYSYVKEKYIRDIENTDFLSDEVLNKHKGSFVISRNDIKSAWHNSNKKWGMGYYPHDGRVYVETAQGEKKELIILGNQSGEEIVNMIYKK</sequence>
<comment type="caution">
    <text evidence="1">The sequence shown here is derived from an EMBL/GenBank/DDBJ whole genome shotgun (WGS) entry which is preliminary data.</text>
</comment>
<dbReference type="Proteomes" id="UP000270291">
    <property type="component" value="Unassembled WGS sequence"/>
</dbReference>
<dbReference type="EMBL" id="RWIU01000002">
    <property type="protein sequence ID" value="RSK44191.1"/>
    <property type="molecule type" value="Genomic_DNA"/>
</dbReference>
<accession>A0A3R9NCP4</accession>
<dbReference type="AlphaFoldDB" id="A0A3R9NCP4"/>
<dbReference type="RefSeq" id="WP_125436355.1">
    <property type="nucleotide sequence ID" value="NZ_RWIU01000002.1"/>
</dbReference>
<evidence type="ECO:0000313" key="1">
    <source>
        <dbReference type="EMBL" id="RSK44191.1"/>
    </source>
</evidence>
<reference evidence="1 2" key="1">
    <citation type="submission" date="2018-12" db="EMBL/GenBank/DDBJ databases">
        <authorList>
            <person name="Feng G."/>
            <person name="Zhu H."/>
        </authorList>
    </citation>
    <scope>NUCLEOTIDE SEQUENCE [LARGE SCALE GENOMIC DNA]</scope>
    <source>
        <strain evidence="1 2">LMG 26000</strain>
    </source>
</reference>
<evidence type="ECO:0000313" key="2">
    <source>
        <dbReference type="Proteomes" id="UP000270291"/>
    </source>
</evidence>
<proteinExistence type="predicted"/>
<protein>
    <submittedName>
        <fullName evidence="1">Uncharacterized protein</fullName>
    </submittedName>
</protein>
<gene>
    <name evidence="1" type="ORF">EI293_06525</name>
</gene>
<keyword evidence="2" id="KW-1185">Reference proteome</keyword>
<dbReference type="OrthoDB" id="981690at2"/>
<name>A0A3R9NCP4_9BACT</name>
<organism evidence="1 2">
    <name type="scientific">Hymenobacter perfusus</name>
    <dbReference type="NCBI Taxonomy" id="1236770"/>
    <lineage>
        <taxon>Bacteria</taxon>
        <taxon>Pseudomonadati</taxon>
        <taxon>Bacteroidota</taxon>
        <taxon>Cytophagia</taxon>
        <taxon>Cytophagales</taxon>
        <taxon>Hymenobacteraceae</taxon>
        <taxon>Hymenobacter</taxon>
    </lineage>
</organism>